<dbReference type="SUPFAM" id="SSF53335">
    <property type="entry name" value="S-adenosyl-L-methionine-dependent methyltransferases"/>
    <property type="match status" value="1"/>
</dbReference>
<dbReference type="GO" id="GO:0016491">
    <property type="term" value="F:oxidoreductase activity"/>
    <property type="evidence" value="ECO:0007669"/>
    <property type="project" value="UniProtKB-KW"/>
</dbReference>
<dbReference type="InterPro" id="IPR036291">
    <property type="entry name" value="NAD(P)-bd_dom_sf"/>
</dbReference>
<dbReference type="InterPro" id="IPR049552">
    <property type="entry name" value="PKS_DH_N"/>
</dbReference>
<accession>A0A9P4JFY2</accession>
<feature type="region of interest" description="Disordered" evidence="9">
    <location>
        <begin position="2412"/>
        <end position="2441"/>
    </location>
</feature>
<evidence type="ECO:0000256" key="9">
    <source>
        <dbReference type="SAM" id="MobiDB-lite"/>
    </source>
</evidence>
<feature type="domain" description="PKS/mFAS DH" evidence="13">
    <location>
        <begin position="924"/>
        <end position="1222"/>
    </location>
</feature>
<dbReference type="SUPFAM" id="SSF55048">
    <property type="entry name" value="Probable ACP-binding domain of malonyl-CoA ACP transacylase"/>
    <property type="match status" value="1"/>
</dbReference>
<protein>
    <submittedName>
        <fullName evidence="14">Polyketide synthase</fullName>
    </submittedName>
</protein>
<dbReference type="PROSITE" id="PS52004">
    <property type="entry name" value="KS3_2"/>
    <property type="match status" value="1"/>
</dbReference>
<keyword evidence="10" id="KW-0732">Signal</keyword>
<dbReference type="Gene3D" id="3.90.180.10">
    <property type="entry name" value="Medium-chain alcohol dehydrogenases, catalytic domain"/>
    <property type="match status" value="1"/>
</dbReference>
<reference evidence="14" key="1">
    <citation type="journal article" date="2020" name="Stud. Mycol.">
        <title>101 Dothideomycetes genomes: a test case for predicting lifestyles and emergence of pathogens.</title>
        <authorList>
            <person name="Haridas S."/>
            <person name="Albert R."/>
            <person name="Binder M."/>
            <person name="Bloem J."/>
            <person name="Labutti K."/>
            <person name="Salamov A."/>
            <person name="Andreopoulos B."/>
            <person name="Baker S."/>
            <person name="Barry K."/>
            <person name="Bills G."/>
            <person name="Bluhm B."/>
            <person name="Cannon C."/>
            <person name="Castanera R."/>
            <person name="Culley D."/>
            <person name="Daum C."/>
            <person name="Ezra D."/>
            <person name="Gonzalez J."/>
            <person name="Henrissat B."/>
            <person name="Kuo A."/>
            <person name="Liang C."/>
            <person name="Lipzen A."/>
            <person name="Lutzoni F."/>
            <person name="Magnuson J."/>
            <person name="Mondo S."/>
            <person name="Nolan M."/>
            <person name="Ohm R."/>
            <person name="Pangilinan J."/>
            <person name="Park H.-J."/>
            <person name="Ramirez L."/>
            <person name="Alfaro M."/>
            <person name="Sun H."/>
            <person name="Tritt A."/>
            <person name="Yoshinaga Y."/>
            <person name="Zwiers L.-H."/>
            <person name="Turgeon B."/>
            <person name="Goodwin S."/>
            <person name="Spatafora J."/>
            <person name="Crous P."/>
            <person name="Grigoriev I."/>
        </authorList>
    </citation>
    <scope>NUCLEOTIDE SEQUENCE</scope>
    <source>
        <strain evidence="14">ATCC 74209</strain>
    </source>
</reference>
<dbReference type="CDD" id="cd05195">
    <property type="entry name" value="enoyl_red"/>
    <property type="match status" value="1"/>
</dbReference>
<dbReference type="Pfam" id="PF08242">
    <property type="entry name" value="Methyltransf_12"/>
    <property type="match status" value="1"/>
</dbReference>
<comment type="caution">
    <text evidence="14">The sequence shown here is derived from an EMBL/GenBank/DDBJ whole genome shotgun (WGS) entry which is preliminary data.</text>
</comment>
<dbReference type="InterPro" id="IPR020843">
    <property type="entry name" value="ER"/>
</dbReference>
<dbReference type="SUPFAM" id="SSF52151">
    <property type="entry name" value="FabD/lysophospholipase-like"/>
    <property type="match status" value="1"/>
</dbReference>
<dbReference type="PROSITE" id="PS00606">
    <property type="entry name" value="KS3_1"/>
    <property type="match status" value="1"/>
</dbReference>
<evidence type="ECO:0000259" key="11">
    <source>
        <dbReference type="PROSITE" id="PS50075"/>
    </source>
</evidence>
<dbReference type="SUPFAM" id="SSF47336">
    <property type="entry name" value="ACP-like"/>
    <property type="match status" value="1"/>
</dbReference>
<keyword evidence="1" id="KW-0596">Phosphopantetheine</keyword>
<feature type="region of interest" description="N-terminal hotdog fold" evidence="8">
    <location>
        <begin position="924"/>
        <end position="1062"/>
    </location>
</feature>
<dbReference type="InterPro" id="IPR042104">
    <property type="entry name" value="PKS_dehydratase_sf"/>
</dbReference>
<dbReference type="Proteomes" id="UP000799536">
    <property type="component" value="Unassembled WGS sequence"/>
</dbReference>
<dbReference type="SUPFAM" id="SSF51735">
    <property type="entry name" value="NAD(P)-binding Rossmann-fold domains"/>
    <property type="match status" value="2"/>
</dbReference>
<dbReference type="InterPro" id="IPR016036">
    <property type="entry name" value="Malonyl_transacylase_ACP-bd"/>
</dbReference>
<dbReference type="OrthoDB" id="329835at2759"/>
<dbReference type="GO" id="GO:0006633">
    <property type="term" value="P:fatty acid biosynthetic process"/>
    <property type="evidence" value="ECO:0007669"/>
    <property type="project" value="InterPro"/>
</dbReference>
<keyword evidence="7" id="KW-0012">Acyltransferase</keyword>
<dbReference type="Gene3D" id="1.10.1200.10">
    <property type="entry name" value="ACP-like"/>
    <property type="match status" value="1"/>
</dbReference>
<feature type="chain" id="PRO_5040389901" evidence="10">
    <location>
        <begin position="17"/>
        <end position="2522"/>
    </location>
</feature>
<gene>
    <name evidence="14" type="ORF">GQ43DRAFT_495593</name>
</gene>
<keyword evidence="6" id="KW-0511">Multifunctional enzyme</keyword>
<feature type="region of interest" description="C-terminal hotdog fold" evidence="8">
    <location>
        <begin position="1070"/>
        <end position="1222"/>
    </location>
</feature>
<evidence type="ECO:0000256" key="10">
    <source>
        <dbReference type="SAM" id="SignalP"/>
    </source>
</evidence>
<dbReference type="InterPro" id="IPR001227">
    <property type="entry name" value="Ac_transferase_dom_sf"/>
</dbReference>
<dbReference type="InterPro" id="IPR009081">
    <property type="entry name" value="PP-bd_ACP"/>
</dbReference>
<dbReference type="SUPFAM" id="SSF53901">
    <property type="entry name" value="Thiolase-like"/>
    <property type="match status" value="1"/>
</dbReference>
<dbReference type="GO" id="GO:0044550">
    <property type="term" value="P:secondary metabolite biosynthetic process"/>
    <property type="evidence" value="ECO:0007669"/>
    <property type="project" value="UniProtKB-ARBA"/>
</dbReference>
<dbReference type="PROSITE" id="PS00012">
    <property type="entry name" value="PHOSPHOPANTETHEINE"/>
    <property type="match status" value="1"/>
</dbReference>
<keyword evidence="4" id="KW-0521">NADP</keyword>
<dbReference type="InterPro" id="IPR057326">
    <property type="entry name" value="KR_dom"/>
</dbReference>
<dbReference type="Pfam" id="PF00550">
    <property type="entry name" value="PP-binding"/>
    <property type="match status" value="1"/>
</dbReference>
<dbReference type="PANTHER" id="PTHR43775">
    <property type="entry name" value="FATTY ACID SYNTHASE"/>
    <property type="match status" value="1"/>
</dbReference>
<dbReference type="Pfam" id="PF08240">
    <property type="entry name" value="ADH_N"/>
    <property type="match status" value="1"/>
</dbReference>
<dbReference type="GO" id="GO:0031177">
    <property type="term" value="F:phosphopantetheine binding"/>
    <property type="evidence" value="ECO:0007669"/>
    <property type="project" value="InterPro"/>
</dbReference>
<dbReference type="InterPro" id="IPR020841">
    <property type="entry name" value="PKS_Beta-ketoAc_synthase_dom"/>
</dbReference>
<dbReference type="GO" id="GO:0008168">
    <property type="term" value="F:methyltransferase activity"/>
    <property type="evidence" value="ECO:0007669"/>
    <property type="project" value="UniProtKB-KW"/>
</dbReference>
<dbReference type="InterPro" id="IPR050091">
    <property type="entry name" value="PKS_NRPS_Biosynth_Enz"/>
</dbReference>
<evidence type="ECO:0000256" key="1">
    <source>
        <dbReference type="ARBA" id="ARBA00022450"/>
    </source>
</evidence>
<dbReference type="Pfam" id="PF00109">
    <property type="entry name" value="ketoacyl-synt"/>
    <property type="match status" value="1"/>
</dbReference>
<evidence type="ECO:0000313" key="14">
    <source>
        <dbReference type="EMBL" id="KAF2197579.1"/>
    </source>
</evidence>
<dbReference type="SMART" id="SM00825">
    <property type="entry name" value="PKS_KS"/>
    <property type="match status" value="1"/>
</dbReference>
<dbReference type="InterPro" id="IPR014043">
    <property type="entry name" value="Acyl_transferase_dom"/>
</dbReference>
<evidence type="ECO:0000256" key="2">
    <source>
        <dbReference type="ARBA" id="ARBA00022553"/>
    </source>
</evidence>
<feature type="domain" description="Ketosynthase family 3 (KS3)" evidence="12">
    <location>
        <begin position="1"/>
        <end position="423"/>
    </location>
</feature>
<dbReference type="InterPro" id="IPR016035">
    <property type="entry name" value="Acyl_Trfase/lysoPLipase"/>
</dbReference>
<evidence type="ECO:0000313" key="15">
    <source>
        <dbReference type="Proteomes" id="UP000799536"/>
    </source>
</evidence>
<dbReference type="InterPro" id="IPR020806">
    <property type="entry name" value="PKS_PP-bd"/>
</dbReference>
<feature type="domain" description="Carrier" evidence="11">
    <location>
        <begin position="2439"/>
        <end position="2517"/>
    </location>
</feature>
<evidence type="ECO:0000259" key="13">
    <source>
        <dbReference type="PROSITE" id="PS52019"/>
    </source>
</evidence>
<dbReference type="EMBL" id="ML994220">
    <property type="protein sequence ID" value="KAF2197579.1"/>
    <property type="molecule type" value="Genomic_DNA"/>
</dbReference>
<dbReference type="InterPro" id="IPR011032">
    <property type="entry name" value="GroES-like_sf"/>
</dbReference>
<dbReference type="Gene3D" id="3.40.47.10">
    <property type="match status" value="1"/>
</dbReference>
<dbReference type="InterPro" id="IPR006162">
    <property type="entry name" value="Ppantetheine_attach_site"/>
</dbReference>
<evidence type="ECO:0000256" key="3">
    <source>
        <dbReference type="ARBA" id="ARBA00022679"/>
    </source>
</evidence>
<dbReference type="InterPro" id="IPR029063">
    <property type="entry name" value="SAM-dependent_MTases_sf"/>
</dbReference>
<dbReference type="InterPro" id="IPR049900">
    <property type="entry name" value="PKS_mFAS_DH"/>
</dbReference>
<dbReference type="Pfam" id="PF13602">
    <property type="entry name" value="ADH_zinc_N_2"/>
    <property type="match status" value="1"/>
</dbReference>
<dbReference type="InterPro" id="IPR018201">
    <property type="entry name" value="Ketoacyl_synth_AS"/>
</dbReference>
<dbReference type="InterPro" id="IPR036736">
    <property type="entry name" value="ACP-like_sf"/>
</dbReference>
<organism evidence="14 15">
    <name type="scientific">Delitschia confertaspora ATCC 74209</name>
    <dbReference type="NCBI Taxonomy" id="1513339"/>
    <lineage>
        <taxon>Eukaryota</taxon>
        <taxon>Fungi</taxon>
        <taxon>Dikarya</taxon>
        <taxon>Ascomycota</taxon>
        <taxon>Pezizomycotina</taxon>
        <taxon>Dothideomycetes</taxon>
        <taxon>Pleosporomycetidae</taxon>
        <taxon>Pleosporales</taxon>
        <taxon>Delitschiaceae</taxon>
        <taxon>Delitschia</taxon>
    </lineage>
</organism>
<dbReference type="GO" id="GO:0004315">
    <property type="term" value="F:3-oxoacyl-[acyl-carrier-protein] synthase activity"/>
    <property type="evidence" value="ECO:0007669"/>
    <property type="project" value="InterPro"/>
</dbReference>
<dbReference type="InterPro" id="IPR020807">
    <property type="entry name" value="PKS_DH"/>
</dbReference>
<feature type="active site" description="Proton donor; for dehydratase activity" evidence="8">
    <location>
        <position position="1135"/>
    </location>
</feature>
<dbReference type="Pfam" id="PF00698">
    <property type="entry name" value="Acyl_transf_1"/>
    <property type="match status" value="1"/>
</dbReference>
<dbReference type="SUPFAM" id="SSF50129">
    <property type="entry name" value="GroES-like"/>
    <property type="match status" value="1"/>
</dbReference>
<evidence type="ECO:0000256" key="4">
    <source>
        <dbReference type="ARBA" id="ARBA00022857"/>
    </source>
</evidence>
<evidence type="ECO:0000259" key="12">
    <source>
        <dbReference type="PROSITE" id="PS52004"/>
    </source>
</evidence>
<dbReference type="Pfam" id="PF02801">
    <property type="entry name" value="Ketoacyl-synt_C"/>
    <property type="match status" value="1"/>
</dbReference>
<dbReference type="Pfam" id="PF16197">
    <property type="entry name" value="KAsynt_C_assoc"/>
    <property type="match status" value="1"/>
</dbReference>
<dbReference type="Pfam" id="PF14765">
    <property type="entry name" value="PS-DH"/>
    <property type="match status" value="1"/>
</dbReference>
<dbReference type="InterPro" id="IPR014031">
    <property type="entry name" value="Ketoacyl_synth_C"/>
</dbReference>
<dbReference type="Gene3D" id="3.40.366.10">
    <property type="entry name" value="Malonyl-Coenzyme A Acyl Carrier Protein, domain 2"/>
    <property type="match status" value="1"/>
</dbReference>
<dbReference type="GO" id="GO:0004312">
    <property type="term" value="F:fatty acid synthase activity"/>
    <property type="evidence" value="ECO:0007669"/>
    <property type="project" value="TreeGrafter"/>
</dbReference>
<feature type="signal peptide" evidence="10">
    <location>
        <begin position="1"/>
        <end position="16"/>
    </location>
</feature>
<dbReference type="CDD" id="cd00833">
    <property type="entry name" value="PKS"/>
    <property type="match status" value="1"/>
</dbReference>
<dbReference type="InterPro" id="IPR014030">
    <property type="entry name" value="Ketoacyl_synth_N"/>
</dbReference>
<evidence type="ECO:0000256" key="8">
    <source>
        <dbReference type="PROSITE-ProRule" id="PRU01363"/>
    </source>
</evidence>
<dbReference type="SMART" id="SM00822">
    <property type="entry name" value="PKS_KR"/>
    <property type="match status" value="1"/>
</dbReference>
<dbReference type="Gene3D" id="3.40.50.720">
    <property type="entry name" value="NAD(P)-binding Rossmann-like Domain"/>
    <property type="match status" value="2"/>
</dbReference>
<keyword evidence="3" id="KW-0808">Transferase</keyword>
<dbReference type="PROSITE" id="PS52019">
    <property type="entry name" value="PKS_MFAS_DH"/>
    <property type="match status" value="1"/>
</dbReference>
<dbReference type="SMART" id="SM00823">
    <property type="entry name" value="PKS_PP"/>
    <property type="match status" value="1"/>
</dbReference>
<dbReference type="Pfam" id="PF08659">
    <property type="entry name" value="KR"/>
    <property type="match status" value="1"/>
</dbReference>
<dbReference type="InterPro" id="IPR013968">
    <property type="entry name" value="PKS_KR"/>
</dbReference>
<dbReference type="InterPro" id="IPR013217">
    <property type="entry name" value="Methyltransf_12"/>
</dbReference>
<keyword evidence="2" id="KW-0597">Phosphoprotein</keyword>
<dbReference type="PROSITE" id="PS50075">
    <property type="entry name" value="CARRIER"/>
    <property type="match status" value="1"/>
</dbReference>
<dbReference type="Gene3D" id="3.10.129.110">
    <property type="entry name" value="Polyketide synthase dehydratase"/>
    <property type="match status" value="1"/>
</dbReference>
<dbReference type="CDD" id="cd02440">
    <property type="entry name" value="AdoMet_MTases"/>
    <property type="match status" value="1"/>
</dbReference>
<evidence type="ECO:0000256" key="7">
    <source>
        <dbReference type="ARBA" id="ARBA00023315"/>
    </source>
</evidence>
<dbReference type="Gene3D" id="3.40.50.150">
    <property type="entry name" value="Vaccinia Virus protein VP39"/>
    <property type="match status" value="1"/>
</dbReference>
<dbReference type="InterPro" id="IPR032821">
    <property type="entry name" value="PKS_assoc"/>
</dbReference>
<dbReference type="Pfam" id="PF21089">
    <property type="entry name" value="PKS_DH_N"/>
    <property type="match status" value="1"/>
</dbReference>
<dbReference type="InterPro" id="IPR013154">
    <property type="entry name" value="ADH-like_N"/>
</dbReference>
<proteinExistence type="predicted"/>
<evidence type="ECO:0000256" key="5">
    <source>
        <dbReference type="ARBA" id="ARBA00023002"/>
    </source>
</evidence>
<sequence length="2522" mass="279277">MLLIWLACRWPGGVHSAPQLWDFLQEKRSAYSSFPVDRINAEGFYHPDQHRPGSFFTKGGFFLQDDPRKFDNKLFGIGQVEARTMDPAQRKLLEVTFEAFENAGIPLENIKGTQTGVYLGNFNADHQAMQFRDPDHPLPYVTTGGGVTILSNRISYVFDLKGPSLTLDTACSSAMYALHMAVSAIRNHECEGAIVGGSNLILDPVAQIFTTKLGAISPTSTCHTFDAAADGYARADGFGVLYIMNLQKALERHYPIRAVIRGTATNANGRGHGITHPDAEGQEAVIRQAYRNAGHLNPAETGYFECHGTGTPIGDPIEVTAIGRVFAEHHVGSRLHIGSIKPNLGHSESASAIASIMKAVLAIEKEQIPPTIGVVNPNPSIDFDGARVKVVTEMTRWPDGRLRRASINSFGYGGANAHLILDHVQVVLAECHTMPRLFLPSGSNGTHSPLDEQREFLVPFSAHTPESLRHNIENLAQVIDHYRVEDVAYTLAARRTRYSFRAFVRRPDNIATRGLKFDAAVLAKATLPRDARLCFVFTGQGAQWVGMASGLYSRYPVFSRCIDRLDNILATLSKAPKFHIQDVLRDLDSTSIHQPEISQTVCTAVQIGLVDLLKSWNVKPLYVVGHSSGEITATYAAGRLTPTEAILAAYCRGAAISQMKSKNRGAMIAVGLGASEVSPFLKDLNTVVQIAAINSACSITLSGDREVVQDLHQRFNEKGVFCRILETGGTAYHSHHMVEVGHTYEKLLTSALAELNHLIQKESPPRPPAFWSSSVKSFKSVPDISTNPAYWRMNLESPVNFAEAVENLVEHDPSLNTFVEVGPHPALHGILKQIMKSSVFQHAMGEPVILKTLKRDSNCVSNLLDLGGHLFLQNYPINIPRLNGTPDTHQVSLALPNYAYQYGPILYHENRMSTEWRLRKHLSHDLLGARRAGDSHLRPSWRNVLVLKNVPWLADHKLGPHVTFPAAGYVAMAIEAMRQHHLDTVPEPSLGNYCLRNVTITSALHIPEDDLGTETLLYMENQSSLDSAISAWYRFTITSSRVNTKEWVQNCSGLIRVRQQGKQKCISTDNVLVQAEGWYQKFSEVGLVYGPYFQAMSSLKASKSRNIATASIHLTRTDRVMVGESSYVIHPTALDNCLQLALVASHGGDIASVRSAYIPILLDELTVWDASGKCSAHASAVAELRGSRGLYARVKLEADEGQPLVLGSLRCVAQNLRQGSTYLAQARSSNPFSRLLWKPDIDTLNQVDAQQLFPPPGSLQLAEFAFSRLSKLSAFLLVTIATTYPPTATTTSSHAAQKFFDWAHRWSHHLASYTSYGVEALAASPEDRNTVIEILFSELHDIHEAKIIKRTYENLQLIISGEQDGLQVLLEGNLLTDLYTRGIGITNAYPQLQNILDLIVHKNSRSKIIEIGAGTGGATRCLIRILNADTGHKRYDTYSFTDVSPAFFSSAHQEFKDCRGITFQALDIETDHATQGISSDFDVAVASQVLHATSNIATTLQNVRKLLKPGGKLVLVELTHAHLVTGLVLGTLPDYWKGESDGRMDTPLLNRAQWDQKLRENGFSGIDIVLDDYPSGFETASVIVTTAIELPKECNHEYKKPAVFILADYPFSEVARTVTTKIMDQNLLPRLLSIDDLKEIPRGSRVISLLNIDGRTSVSQDESLFTCLQILLHKEVSLLWISRSWYNNLEIPDSSLMRGLLHTISHESPKIKISHLVFETELTVDCAGLIARQESYFHDQIHSDHWEKIFFVRNGIVEISRIYSDIQLNKVFRAQENLEHTDLEIALHDAPSFKIDFDEPGLFSSMYFKEDRNFVRDLPDEYIEIRVEAIGVNMKDIAVAMGKFDWPYYSTECCGTVHRVGSKVDHLRIGDRVAGAAPGHFENFVRCPAYCVQKFDDQHTATELASMPVSFITAIYSLIHLARLKKGESVLITSASGSLGLAAIQIAKYLGANIYATVGNFEKSRSLETQYGIPRGKIFDSRDGSAANKVAEVTEGNGIDVILSTATGDEMHEIWRCIAPLGRFIELGRTAVLGKERLAMEVFERNATFSSFDLGLLREQRQELFASLMAEVAGLYKKRVIAPIKHVTVFSVQQLQEAMKFIGKGNHMGKVVISYTEPGTKLKVRLGTPKAQLDPEATYLLVGCHGGLGVKISEWLVDRGAKHLVFLSRSGRDASSEPTKLEETLRRYVAEVDYQTCDIRSKKCVQTVVRNCAKTRPIKGVVHAAMILEDVLFEKMTFSQFQSVLDPKVRGTINVHEATLDQPLDFFLMTSSIVTLVGTATQSAYSAANSFQDDFAQYRRSKGLPALSLALGMISDVGFASSRPHIQRSLIRNGIYGTHSSDVVKLLDIAFTSSNPDLDVSYSSTHSTILCGLEASKIYELDKENLGEDFVWASDPRFASLLQDIRNHHQETQDRKTAIGINPPEQRSSSQAATPPRGKPNELATKVVVGKLAKLLFVPVEQIDTKADFQSFGIDSMLGTELRNWLTKTFGFDISFVELVRKGVTPEEIGVRVWDTLVEKNR</sequence>
<dbReference type="SMART" id="SM00827">
    <property type="entry name" value="PKS_AT"/>
    <property type="match status" value="1"/>
</dbReference>
<keyword evidence="5" id="KW-0560">Oxidoreductase</keyword>
<dbReference type="GO" id="GO:0032259">
    <property type="term" value="P:methylation"/>
    <property type="evidence" value="ECO:0007669"/>
    <property type="project" value="UniProtKB-KW"/>
</dbReference>
<dbReference type="PANTHER" id="PTHR43775:SF50">
    <property type="entry name" value="HIGHLY REDUCING POLYKETIDE SYNTHASE SRDA"/>
    <property type="match status" value="1"/>
</dbReference>
<dbReference type="SMART" id="SM00829">
    <property type="entry name" value="PKS_ER"/>
    <property type="match status" value="1"/>
</dbReference>
<name>A0A9P4JFY2_9PLEO</name>
<dbReference type="SMART" id="SM00826">
    <property type="entry name" value="PKS_DH"/>
    <property type="match status" value="1"/>
</dbReference>
<feature type="active site" description="Proton acceptor; for dehydratase activity" evidence="8">
    <location>
        <position position="956"/>
    </location>
</feature>
<evidence type="ECO:0000256" key="6">
    <source>
        <dbReference type="ARBA" id="ARBA00023268"/>
    </source>
</evidence>
<dbReference type="InterPro" id="IPR016039">
    <property type="entry name" value="Thiolase-like"/>
</dbReference>
<dbReference type="InterPro" id="IPR049551">
    <property type="entry name" value="PKS_DH_C"/>
</dbReference>
<keyword evidence="15" id="KW-1185">Reference proteome</keyword>